<accession>A0A382B0S4</accession>
<proteinExistence type="predicted"/>
<reference evidence="1" key="1">
    <citation type="submission" date="2018-05" db="EMBL/GenBank/DDBJ databases">
        <authorList>
            <person name="Lanie J.A."/>
            <person name="Ng W.-L."/>
            <person name="Kazmierczak K.M."/>
            <person name="Andrzejewski T.M."/>
            <person name="Davidsen T.M."/>
            <person name="Wayne K.J."/>
            <person name="Tettelin H."/>
            <person name="Glass J.I."/>
            <person name="Rusch D."/>
            <person name="Podicherti R."/>
            <person name="Tsui H.-C.T."/>
            <person name="Winkler M.E."/>
        </authorList>
    </citation>
    <scope>NUCLEOTIDE SEQUENCE</scope>
</reference>
<protein>
    <submittedName>
        <fullName evidence="1">Uncharacterized protein</fullName>
    </submittedName>
</protein>
<evidence type="ECO:0000313" key="1">
    <source>
        <dbReference type="EMBL" id="SVB06827.1"/>
    </source>
</evidence>
<dbReference type="EMBL" id="UINC01027494">
    <property type="protein sequence ID" value="SVB06827.1"/>
    <property type="molecule type" value="Genomic_DNA"/>
</dbReference>
<organism evidence="1">
    <name type="scientific">marine metagenome</name>
    <dbReference type="NCBI Taxonomy" id="408172"/>
    <lineage>
        <taxon>unclassified sequences</taxon>
        <taxon>metagenomes</taxon>
        <taxon>ecological metagenomes</taxon>
    </lineage>
</organism>
<gene>
    <name evidence="1" type="ORF">METZ01_LOCUS159681</name>
</gene>
<dbReference type="AlphaFoldDB" id="A0A382B0S4"/>
<sequence length="80" mass="8966">MYRIDKSRLTTFNSQDMAKDVGPTASDLETMLCRPSPSEPLASDVNMIITTVNNVSVFLSIFVDLNTKFDYPPSYEKPSN</sequence>
<name>A0A382B0S4_9ZZZZ</name>